<reference evidence="1 2" key="1">
    <citation type="submission" date="2017-03" db="EMBL/GenBank/DDBJ databases">
        <title>Genome sequence of Methanobrevibacter thaueri.</title>
        <authorList>
            <person name="Poehlein A."/>
            <person name="Seedorf H."/>
            <person name="Daniel R."/>
        </authorList>
    </citation>
    <scope>NUCLEOTIDE SEQUENCE [LARGE SCALE GENOMIC DNA]</scope>
    <source>
        <strain evidence="1 2">DSM 11995</strain>
    </source>
</reference>
<gene>
    <name evidence="1" type="ORF">MBBTH_09020</name>
</gene>
<dbReference type="AlphaFoldDB" id="A0A315XLT6"/>
<dbReference type="EMBL" id="MZGS01000020">
    <property type="protein sequence ID" value="PWB87337.1"/>
    <property type="molecule type" value="Genomic_DNA"/>
</dbReference>
<dbReference type="RefSeq" id="WP_116591866.1">
    <property type="nucleotide sequence ID" value="NZ_MZGS01000020.1"/>
</dbReference>
<protein>
    <submittedName>
        <fullName evidence="1">Uncharacterized protein</fullName>
    </submittedName>
</protein>
<comment type="caution">
    <text evidence="1">The sequence shown here is derived from an EMBL/GenBank/DDBJ whole genome shotgun (WGS) entry which is preliminary data.</text>
</comment>
<sequence>MISDSDALKIAEKIEDADNIDIKMTIEKAATAGYLGEKHFYCTVIEEGGLTHIVPEIFGDMNKSMPLDNLYFDIISKALDHEGIYISLAYCASNLFIPDDKCSEIIEYDDYDLDEDEYEYMVEYALITADEIKKFRVYAEEGIASPGRTDDVGLMVNIIDGHYKAYFALRSTDQCMSSFRVLPFGMDYQKEHPLSLKNPINKILIEMIGKTLVLKNE</sequence>
<accession>A0A315XLT6</accession>
<name>A0A315XLT6_9EURY</name>
<evidence type="ECO:0000313" key="1">
    <source>
        <dbReference type="EMBL" id="PWB87337.1"/>
    </source>
</evidence>
<evidence type="ECO:0000313" key="2">
    <source>
        <dbReference type="Proteomes" id="UP000251717"/>
    </source>
</evidence>
<keyword evidence="2" id="KW-1185">Reference proteome</keyword>
<dbReference type="Proteomes" id="UP000251717">
    <property type="component" value="Unassembled WGS sequence"/>
</dbReference>
<dbReference type="OrthoDB" id="77868at2157"/>
<organism evidence="1 2">
    <name type="scientific">Methanobrevibacter thaueri</name>
    <dbReference type="NCBI Taxonomy" id="190975"/>
    <lineage>
        <taxon>Archaea</taxon>
        <taxon>Methanobacteriati</taxon>
        <taxon>Methanobacteriota</taxon>
        <taxon>Methanomada group</taxon>
        <taxon>Methanobacteria</taxon>
        <taxon>Methanobacteriales</taxon>
        <taxon>Methanobacteriaceae</taxon>
        <taxon>Methanobrevibacter</taxon>
    </lineage>
</organism>
<proteinExistence type="predicted"/>